<keyword evidence="4" id="KW-1185">Reference proteome</keyword>
<sequence length="323" mass="36662">MAPKLRISAGPDAEHLEIVSVNHDNHPFVIDSERFRGRLAVRIKDFRGEAPSGETASKTSEYFKEPYGDGMTYSIQVQVKHDLYADKPWAFSPMLATMFRVQANRASEPYEASSAQELFKSKRWPEFPSPETGAEQHFVKEDLSPLFYSTEDGENTLNEETGIDKTTVEKLHSEDVSVASSARASWMGKKAHREKLNITESDVITVDFCNGFIDFNTLQLVLPYMNLHFDLQKYWDGQPVRYVAKNIETNEVYFVVHNNEEETSSDKQKSGASKEPESKEDQAQARDEDQTEDDSEESSDAENDEKTTENSKSKETDISDDVD</sequence>
<feature type="compositionally biased region" description="Acidic residues" evidence="1">
    <location>
        <begin position="289"/>
        <end position="303"/>
    </location>
</feature>
<feature type="compositionally biased region" description="Basic and acidic residues" evidence="1">
    <location>
        <begin position="304"/>
        <end position="317"/>
    </location>
</feature>
<evidence type="ECO:0000256" key="1">
    <source>
        <dbReference type="SAM" id="MobiDB-lite"/>
    </source>
</evidence>
<dbReference type="Proteomes" id="UP001219567">
    <property type="component" value="Chromosome 3"/>
</dbReference>
<dbReference type="EMBL" id="CP119945">
    <property type="protein sequence ID" value="WFC99588.1"/>
    <property type="molecule type" value="Genomic_DNA"/>
</dbReference>
<feature type="region of interest" description="Disordered" evidence="1">
    <location>
        <begin position="258"/>
        <end position="323"/>
    </location>
</feature>
<dbReference type="PANTHER" id="PTHR34826">
    <property type="entry name" value="UPF0590 PROTEIN C409.17C"/>
    <property type="match status" value="1"/>
</dbReference>
<name>A0AAJ5YRZ1_9BASI</name>
<organism evidence="3 4">
    <name type="scientific">Malassezia yamatoensis</name>
    <dbReference type="NCBI Taxonomy" id="253288"/>
    <lineage>
        <taxon>Eukaryota</taxon>
        <taxon>Fungi</taxon>
        <taxon>Dikarya</taxon>
        <taxon>Basidiomycota</taxon>
        <taxon>Ustilaginomycotina</taxon>
        <taxon>Malasseziomycetes</taxon>
        <taxon>Malasseziales</taxon>
        <taxon>Malasseziaceae</taxon>
        <taxon>Malassezia</taxon>
    </lineage>
</organism>
<feature type="compositionally biased region" description="Basic and acidic residues" evidence="1">
    <location>
        <begin position="258"/>
        <end position="288"/>
    </location>
</feature>
<accession>A0AAJ5YRZ1</accession>
<dbReference type="AlphaFoldDB" id="A0AAJ5YRZ1"/>
<evidence type="ECO:0000313" key="3">
    <source>
        <dbReference type="EMBL" id="WFC99588.1"/>
    </source>
</evidence>
<protein>
    <recommendedName>
        <fullName evidence="2">Domain of unknown function at the cortex 1 domain-containing protein</fullName>
    </recommendedName>
</protein>
<feature type="domain" description="Domain of unknown function at the cortex 1" evidence="2">
    <location>
        <begin position="79"/>
        <end position="256"/>
    </location>
</feature>
<dbReference type="Pfam" id="PF08588">
    <property type="entry name" value="Duc1"/>
    <property type="match status" value="1"/>
</dbReference>
<dbReference type="InterPro" id="IPR013897">
    <property type="entry name" value="Duc1"/>
</dbReference>
<dbReference type="PANTHER" id="PTHR34826:SF2">
    <property type="entry name" value="UPF0590 PROTEIN C409.17C"/>
    <property type="match status" value="1"/>
</dbReference>
<gene>
    <name evidence="3" type="ORF">MYAM1_002333</name>
</gene>
<reference evidence="3 4" key="1">
    <citation type="submission" date="2023-03" db="EMBL/GenBank/DDBJ databases">
        <title>Mating type loci evolution in Malassezia.</title>
        <authorList>
            <person name="Coelho M.A."/>
        </authorList>
    </citation>
    <scope>NUCLEOTIDE SEQUENCE [LARGE SCALE GENOMIC DNA]</scope>
    <source>
        <strain evidence="3 4">CBS 9725</strain>
    </source>
</reference>
<evidence type="ECO:0000259" key="2">
    <source>
        <dbReference type="Pfam" id="PF08588"/>
    </source>
</evidence>
<evidence type="ECO:0000313" key="4">
    <source>
        <dbReference type="Proteomes" id="UP001219567"/>
    </source>
</evidence>
<proteinExistence type="predicted"/>